<proteinExistence type="predicted"/>
<evidence type="ECO:0000313" key="2">
    <source>
        <dbReference type="Proteomes" id="UP000050525"/>
    </source>
</evidence>
<dbReference type="EMBL" id="AKHW03003627">
    <property type="protein sequence ID" value="KYO33886.1"/>
    <property type="molecule type" value="Genomic_DNA"/>
</dbReference>
<comment type="caution">
    <text evidence="1">The sequence shown here is derived from an EMBL/GenBank/DDBJ whole genome shotgun (WGS) entry which is preliminary data.</text>
</comment>
<protein>
    <submittedName>
        <fullName evidence="1">Uncharacterized protein</fullName>
    </submittedName>
</protein>
<gene>
    <name evidence="1" type="ORF">Y1Q_0024508</name>
</gene>
<organism evidence="1 2">
    <name type="scientific">Alligator mississippiensis</name>
    <name type="common">American alligator</name>
    <dbReference type="NCBI Taxonomy" id="8496"/>
    <lineage>
        <taxon>Eukaryota</taxon>
        <taxon>Metazoa</taxon>
        <taxon>Chordata</taxon>
        <taxon>Craniata</taxon>
        <taxon>Vertebrata</taxon>
        <taxon>Euteleostomi</taxon>
        <taxon>Archelosauria</taxon>
        <taxon>Archosauria</taxon>
        <taxon>Crocodylia</taxon>
        <taxon>Alligatoridae</taxon>
        <taxon>Alligatorinae</taxon>
        <taxon>Alligator</taxon>
    </lineage>
</organism>
<dbReference type="Proteomes" id="UP000050525">
    <property type="component" value="Unassembled WGS sequence"/>
</dbReference>
<reference evidence="1 2" key="1">
    <citation type="journal article" date="2012" name="Genome Biol.">
        <title>Sequencing three crocodilian genomes to illuminate the evolution of archosaurs and amniotes.</title>
        <authorList>
            <person name="St John J.A."/>
            <person name="Braun E.L."/>
            <person name="Isberg S.R."/>
            <person name="Miles L.G."/>
            <person name="Chong A.Y."/>
            <person name="Gongora J."/>
            <person name="Dalzell P."/>
            <person name="Moran C."/>
            <person name="Bed'hom B."/>
            <person name="Abzhanov A."/>
            <person name="Burgess S.C."/>
            <person name="Cooksey A.M."/>
            <person name="Castoe T.A."/>
            <person name="Crawford N.G."/>
            <person name="Densmore L.D."/>
            <person name="Drew J.C."/>
            <person name="Edwards S.V."/>
            <person name="Faircloth B.C."/>
            <person name="Fujita M.K."/>
            <person name="Greenwold M.J."/>
            <person name="Hoffmann F.G."/>
            <person name="Howard J.M."/>
            <person name="Iguchi T."/>
            <person name="Janes D.E."/>
            <person name="Khan S.Y."/>
            <person name="Kohno S."/>
            <person name="de Koning A.J."/>
            <person name="Lance S.L."/>
            <person name="McCarthy F.M."/>
            <person name="McCormack J.E."/>
            <person name="Merchant M.E."/>
            <person name="Peterson D.G."/>
            <person name="Pollock D.D."/>
            <person name="Pourmand N."/>
            <person name="Raney B.J."/>
            <person name="Roessler K.A."/>
            <person name="Sanford J.R."/>
            <person name="Sawyer R.H."/>
            <person name="Schmidt C.J."/>
            <person name="Triplett E.W."/>
            <person name="Tuberville T.D."/>
            <person name="Venegas-Anaya M."/>
            <person name="Howard J.T."/>
            <person name="Jarvis E.D."/>
            <person name="Guillette L.J.Jr."/>
            <person name="Glenn T.C."/>
            <person name="Green R.E."/>
            <person name="Ray D.A."/>
        </authorList>
    </citation>
    <scope>NUCLEOTIDE SEQUENCE [LARGE SCALE GENOMIC DNA]</scope>
    <source>
        <strain evidence="1">KSC_2009_1</strain>
    </source>
</reference>
<accession>A0A151NAT3</accession>
<keyword evidence="2" id="KW-1185">Reference proteome</keyword>
<evidence type="ECO:0000313" key="1">
    <source>
        <dbReference type="EMBL" id="KYO33886.1"/>
    </source>
</evidence>
<dbReference type="AlphaFoldDB" id="A0A151NAT3"/>
<sequence length="186" mass="19942">MEPCLELCGWPPGGSGSTVVARRHAAIPTTTLRCDVAAGLTALSMAPRWQQEVLEAEAVTAGTKSSFWTAGYICEFQFSNPSKQCVFFISCKMELLVKLLSTCSALLSHRISCWIHRDPPTAIGDEATSTAPSSAEPGPAVFTQCLGAVGEWMQVNQLKLDLEKTEVTVVNKPHDLCWGLGTPASS</sequence>
<name>A0A151NAT3_ALLMI</name>